<dbReference type="PANTHER" id="PTHR19856">
    <property type="entry name" value="WD-REPEATCONTAINING PROTEIN WDR1"/>
    <property type="match status" value="1"/>
</dbReference>
<evidence type="ECO:0000256" key="2">
    <source>
        <dbReference type="ARBA" id="ARBA00022737"/>
    </source>
</evidence>
<evidence type="ECO:0000256" key="1">
    <source>
        <dbReference type="ARBA" id="ARBA00022574"/>
    </source>
</evidence>
<name>A0A1L0AYT9_9ASCO</name>
<dbReference type="VEuPathDB" id="FungiDB:HGUI_00067"/>
<keyword evidence="4" id="KW-1185">Reference proteome</keyword>
<dbReference type="InterPro" id="IPR015943">
    <property type="entry name" value="WD40/YVTN_repeat-like_dom_sf"/>
</dbReference>
<dbReference type="PANTHER" id="PTHR19856:SF0">
    <property type="entry name" value="WD REPEAT-CONTAINING PROTEIN 1"/>
    <property type="match status" value="1"/>
</dbReference>
<evidence type="ECO:0000313" key="4">
    <source>
        <dbReference type="Proteomes" id="UP000183365"/>
    </source>
</evidence>
<keyword evidence="2" id="KW-0677">Repeat</keyword>
<protein>
    <submittedName>
        <fullName evidence="3">Uncharacterized protein</fullName>
    </submittedName>
</protein>
<dbReference type="InterPro" id="IPR001680">
    <property type="entry name" value="WD40_rpt"/>
</dbReference>
<organism evidence="3 4">
    <name type="scientific">Hanseniaspora guilliermondii</name>
    <dbReference type="NCBI Taxonomy" id="56406"/>
    <lineage>
        <taxon>Eukaryota</taxon>
        <taxon>Fungi</taxon>
        <taxon>Dikarya</taxon>
        <taxon>Ascomycota</taxon>
        <taxon>Saccharomycotina</taxon>
        <taxon>Saccharomycetes</taxon>
        <taxon>Saccharomycodales</taxon>
        <taxon>Saccharomycodaceae</taxon>
        <taxon>Hanseniaspora</taxon>
    </lineage>
</organism>
<dbReference type="InterPro" id="IPR036322">
    <property type="entry name" value="WD40_repeat_dom_sf"/>
</dbReference>
<dbReference type="Proteomes" id="UP000183365">
    <property type="component" value="Unassembled WGS sequence"/>
</dbReference>
<dbReference type="GO" id="GO:0051015">
    <property type="term" value="F:actin filament binding"/>
    <property type="evidence" value="ECO:0007669"/>
    <property type="project" value="TreeGrafter"/>
</dbReference>
<dbReference type="Gene3D" id="2.130.10.10">
    <property type="entry name" value="YVTN repeat-like/Quinoprotein amine dehydrogenase"/>
    <property type="match status" value="3"/>
</dbReference>
<keyword evidence="1" id="KW-0853">WD repeat</keyword>
<dbReference type="SMART" id="SM00320">
    <property type="entry name" value="WD40"/>
    <property type="match status" value="3"/>
</dbReference>
<evidence type="ECO:0000313" key="3">
    <source>
        <dbReference type="EMBL" id="SGZ37867.1"/>
    </source>
</evidence>
<dbReference type="OrthoDB" id="2306at2759"/>
<accession>A0A1L0AYT9</accession>
<reference evidence="4" key="1">
    <citation type="submission" date="2016-11" db="EMBL/GenBank/DDBJ databases">
        <authorList>
            <person name="Guldener U."/>
        </authorList>
    </citation>
    <scope>NUCLEOTIDE SEQUENCE [LARGE SCALE GENOMIC DNA]</scope>
</reference>
<dbReference type="AlphaFoldDB" id="A0A1L0AYT9"/>
<dbReference type="SUPFAM" id="SSF50978">
    <property type="entry name" value="WD40 repeat-like"/>
    <property type="match status" value="1"/>
</dbReference>
<dbReference type="EMBL" id="FQNF01000001">
    <property type="protein sequence ID" value="SGZ37867.1"/>
    <property type="molecule type" value="Genomic_DNA"/>
</dbReference>
<dbReference type="GO" id="GO:0030042">
    <property type="term" value="P:actin filament depolymerization"/>
    <property type="evidence" value="ECO:0007669"/>
    <property type="project" value="TreeGrafter"/>
</dbReference>
<sequence>MAHLYKSVVPSVKPNTDIGITQSRNNNLSYNFYTNGGSVYYNLDSDEESIKQFTPIQSNAHISAIHVTKVPNSSRELMFIGDSSGKLTIIELLLETEDVFKIIKEIQIFNAIITEIVTDNTASKLFIAGCVNMGSNSSGTSANSDILLRFINWELGNSIGDPMGANGSTCALSFASGSKNIIEPRVVSADNQGTIVMFKGSENGTGFKFFRTYKDSSSCFRGTVKDLKFSPSSKEQADEMLSSVGAYQRSKQGVPIRGEYIISVYSDKRIKLFNGDDLTLIQDVLTIDDINKMGASSGGWCLVEWISNDSFMVSGKCGTRIYKILDNTVCLKFSSDLKLYGANLDSGNIRAVNELGYVTLLKVDEDLANISFLKETKGIFKGIHQFTEDLISTQDGQIFNYKDKLLYENDDNVELSLLEKISDNTFVSLNKGGVLTTFSLCEAVKKNIQRTSLNVNVNIAHIDKLSKSILFSDFSSKMYKCYYENHQCEELASDITEEITSITSIEDDMYVCLFDQMTQSSKIVNKGQTVLTHKARISKLIVTKEHLTFSDVSGKTQVQCLSDHYEVGGKSFSKGETIVSVNKWSHHTGKITDMVWKPQFIEELSLDEKEPLLATVGLDNMIVVYSLLKTIRPKFKIENCHRMGIIGVRFVSSDEIVTFGGDGCIKYWKL</sequence>
<proteinExistence type="predicted"/>
<dbReference type="GO" id="GO:0030864">
    <property type="term" value="C:cortical actin cytoskeleton"/>
    <property type="evidence" value="ECO:0007669"/>
    <property type="project" value="TreeGrafter"/>
</dbReference>
<gene>
    <name evidence="3" type="ORF">HGUI_00067</name>
</gene>